<dbReference type="PROSITE" id="PS51257">
    <property type="entry name" value="PROKAR_LIPOPROTEIN"/>
    <property type="match status" value="1"/>
</dbReference>
<reference evidence="3 4" key="1">
    <citation type="submission" date="2017-02" db="EMBL/GenBank/DDBJ databases">
        <authorList>
            <person name="Peterson S.W."/>
        </authorList>
    </citation>
    <scope>NUCLEOTIDE SEQUENCE [LARGE SCALE GENOMIC DNA]</scope>
    <source>
        <strain evidence="3 4">ATCC 49788</strain>
    </source>
</reference>
<name>A0A1T4VZX0_9GAMM</name>
<dbReference type="RefSeq" id="WP_143594233.1">
    <property type="nucleotide sequence ID" value="NZ_FUYB01000002.1"/>
</dbReference>
<dbReference type="OrthoDB" id="9796294at2"/>
<dbReference type="Proteomes" id="UP000190460">
    <property type="component" value="Unassembled WGS sequence"/>
</dbReference>
<dbReference type="GO" id="GO:0009055">
    <property type="term" value="F:electron transfer activity"/>
    <property type="evidence" value="ECO:0007669"/>
    <property type="project" value="InterPro"/>
</dbReference>
<dbReference type="AlphaFoldDB" id="A0A1T4VZX0"/>
<dbReference type="SUPFAM" id="SSF46626">
    <property type="entry name" value="Cytochrome c"/>
    <property type="match status" value="1"/>
</dbReference>
<evidence type="ECO:0000313" key="3">
    <source>
        <dbReference type="EMBL" id="SKA70560.1"/>
    </source>
</evidence>
<evidence type="ECO:0008006" key="5">
    <source>
        <dbReference type="Google" id="ProtNLM"/>
    </source>
</evidence>
<evidence type="ECO:0000256" key="1">
    <source>
        <dbReference type="SAM" id="MobiDB-lite"/>
    </source>
</evidence>
<keyword evidence="4" id="KW-1185">Reference proteome</keyword>
<dbReference type="STRING" id="92487.SAMN02745130_00768"/>
<proteinExistence type="predicted"/>
<dbReference type="InterPro" id="IPR036909">
    <property type="entry name" value="Cyt_c-like_dom_sf"/>
</dbReference>
<feature type="signal peptide" evidence="2">
    <location>
        <begin position="1"/>
        <end position="22"/>
    </location>
</feature>
<dbReference type="Gene3D" id="1.10.760.10">
    <property type="entry name" value="Cytochrome c-like domain"/>
    <property type="match status" value="1"/>
</dbReference>
<organism evidence="3 4">
    <name type="scientific">Thiothrix eikelboomii</name>
    <dbReference type="NCBI Taxonomy" id="92487"/>
    <lineage>
        <taxon>Bacteria</taxon>
        <taxon>Pseudomonadati</taxon>
        <taxon>Pseudomonadota</taxon>
        <taxon>Gammaproteobacteria</taxon>
        <taxon>Thiotrichales</taxon>
        <taxon>Thiotrichaceae</taxon>
        <taxon>Thiothrix</taxon>
    </lineage>
</organism>
<feature type="chain" id="PRO_5013069397" description="Cytochrome c domain-containing protein" evidence="2">
    <location>
        <begin position="23"/>
        <end position="124"/>
    </location>
</feature>
<protein>
    <recommendedName>
        <fullName evidence="5">Cytochrome c domain-containing protein</fullName>
    </recommendedName>
</protein>
<evidence type="ECO:0000313" key="4">
    <source>
        <dbReference type="Proteomes" id="UP000190460"/>
    </source>
</evidence>
<keyword evidence="2" id="KW-0732">Signal</keyword>
<feature type="region of interest" description="Disordered" evidence="1">
    <location>
        <begin position="27"/>
        <end position="60"/>
    </location>
</feature>
<accession>A0A1T4VZX0</accession>
<sequence length="124" mass="13537">MQSLKLLTLLVPFCFVSVLLTACGDKTSTEPTTSQEAGKAPSSSSTASTAVGLDAHPGKTLHDANCISCHDAKVYTRPERKVLDYTQLAAQVRRCDANLGSRLFDEDLAQITDYLNQAYYQYSK</sequence>
<evidence type="ECO:0000256" key="2">
    <source>
        <dbReference type="SAM" id="SignalP"/>
    </source>
</evidence>
<dbReference type="EMBL" id="FUYB01000002">
    <property type="protein sequence ID" value="SKA70560.1"/>
    <property type="molecule type" value="Genomic_DNA"/>
</dbReference>
<gene>
    <name evidence="3" type="ORF">SAMN02745130_00768</name>
</gene>
<dbReference type="GO" id="GO:0020037">
    <property type="term" value="F:heme binding"/>
    <property type="evidence" value="ECO:0007669"/>
    <property type="project" value="InterPro"/>
</dbReference>